<dbReference type="OrthoDB" id="101076at2759"/>
<dbReference type="PROSITE" id="PS51257">
    <property type="entry name" value="PROKAR_LIPOPROTEIN"/>
    <property type="match status" value="1"/>
</dbReference>
<feature type="compositionally biased region" description="Low complexity" evidence="2">
    <location>
        <begin position="47"/>
        <end position="61"/>
    </location>
</feature>
<name>A0A9W6X365_9STRA</name>
<comment type="caution">
    <text evidence="3">The sequence shown here is derived from an EMBL/GenBank/DDBJ whole genome shotgun (WGS) entry which is preliminary data.</text>
</comment>
<dbReference type="EMBL" id="BSXT01000520">
    <property type="protein sequence ID" value="GMF29233.1"/>
    <property type="molecule type" value="Genomic_DNA"/>
</dbReference>
<sequence>MSRMSNGHMSAFFLSCATGAETFPNQTTAALVSLKDKAAAPRNNPTASSNEENASYYNSAARRQQCRVNQARYRSRKRKAQEQLGIDVQNLRQEVNSLKRRYRDLSSRERSSHSPWSIVAEVFHLLQSSFRSPWRMSSAREMMINPETQRTLAVLERSFALDAAMGDLRGVKALLDQLQLYLQCFGGSQLRLKRIETMSAGVMAARAELRATVTEATLKHVFPHLVSDDNLITDEKRKRLRGRLLGQRLKVSCTITFLFDDISRRVVRLEVNADLVTALQQVFGSLGDVSLVLERSLITPDFTIGTEEPFPSSSVSRT</sequence>
<accession>A0A9W6X365</accession>
<evidence type="ECO:0000313" key="4">
    <source>
        <dbReference type="Proteomes" id="UP001165121"/>
    </source>
</evidence>
<evidence type="ECO:0000313" key="3">
    <source>
        <dbReference type="EMBL" id="GMF29233.1"/>
    </source>
</evidence>
<feature type="region of interest" description="Disordered" evidence="2">
    <location>
        <begin position="36"/>
        <end position="61"/>
    </location>
</feature>
<dbReference type="AlphaFoldDB" id="A0A9W6X365"/>
<dbReference type="Proteomes" id="UP001165121">
    <property type="component" value="Unassembled WGS sequence"/>
</dbReference>
<gene>
    <name evidence="3" type="ORF">Pfra01_000622300</name>
</gene>
<keyword evidence="1" id="KW-0175">Coiled coil</keyword>
<feature type="coiled-coil region" evidence="1">
    <location>
        <begin position="81"/>
        <end position="108"/>
    </location>
</feature>
<evidence type="ECO:0000256" key="2">
    <source>
        <dbReference type="SAM" id="MobiDB-lite"/>
    </source>
</evidence>
<protein>
    <submittedName>
        <fullName evidence="3">Unnamed protein product</fullName>
    </submittedName>
</protein>
<evidence type="ECO:0000256" key="1">
    <source>
        <dbReference type="SAM" id="Coils"/>
    </source>
</evidence>
<reference evidence="3" key="1">
    <citation type="submission" date="2023-04" db="EMBL/GenBank/DDBJ databases">
        <title>Phytophthora fragariaefolia NBRC 109709.</title>
        <authorList>
            <person name="Ichikawa N."/>
            <person name="Sato H."/>
            <person name="Tonouchi N."/>
        </authorList>
    </citation>
    <scope>NUCLEOTIDE SEQUENCE</scope>
    <source>
        <strain evidence="3">NBRC 109709</strain>
    </source>
</reference>
<dbReference type="CDD" id="cd14686">
    <property type="entry name" value="bZIP"/>
    <property type="match status" value="1"/>
</dbReference>
<keyword evidence="4" id="KW-1185">Reference proteome</keyword>
<organism evidence="3 4">
    <name type="scientific">Phytophthora fragariaefolia</name>
    <dbReference type="NCBI Taxonomy" id="1490495"/>
    <lineage>
        <taxon>Eukaryota</taxon>
        <taxon>Sar</taxon>
        <taxon>Stramenopiles</taxon>
        <taxon>Oomycota</taxon>
        <taxon>Peronosporomycetes</taxon>
        <taxon>Peronosporales</taxon>
        <taxon>Peronosporaceae</taxon>
        <taxon>Phytophthora</taxon>
    </lineage>
</organism>
<proteinExistence type="predicted"/>